<evidence type="ECO:0000256" key="15">
    <source>
        <dbReference type="SAM" id="Phobius"/>
    </source>
</evidence>
<dbReference type="InterPro" id="IPR036565">
    <property type="entry name" value="Mur-like_cat_sf"/>
</dbReference>
<reference evidence="19 20" key="1">
    <citation type="submission" date="2019-12" db="EMBL/GenBank/DDBJ databases">
        <authorList>
            <person name="Zhao J."/>
        </authorList>
    </citation>
    <scope>NUCLEOTIDE SEQUENCE [LARGE SCALE GENOMIC DNA]</scope>
    <source>
        <strain evidence="19 20">S-15</strain>
    </source>
</reference>
<dbReference type="GO" id="GO:0071555">
    <property type="term" value="P:cell wall organization"/>
    <property type="evidence" value="ECO:0007669"/>
    <property type="project" value="UniProtKB-KW"/>
</dbReference>
<keyword evidence="12 14" id="KW-0961">Cell wall biogenesis/degradation</keyword>
<name>A0A6N9NHB5_9FLAO</name>
<comment type="caution">
    <text evidence="19">The sequence shown here is derived from an EMBL/GenBank/DDBJ whole genome shotgun (WGS) entry which is preliminary data.</text>
</comment>
<comment type="subcellular location">
    <subcellularLocation>
        <location evidence="1 14">Cytoplasm</location>
    </subcellularLocation>
</comment>
<comment type="catalytic activity">
    <reaction evidence="13 14">
        <text>UDP-N-acetyl-alpha-D-muramate + L-alanine + ATP = UDP-N-acetyl-alpha-D-muramoyl-L-alanine + ADP + phosphate + H(+)</text>
        <dbReference type="Rhea" id="RHEA:23372"/>
        <dbReference type="ChEBI" id="CHEBI:15378"/>
        <dbReference type="ChEBI" id="CHEBI:30616"/>
        <dbReference type="ChEBI" id="CHEBI:43474"/>
        <dbReference type="ChEBI" id="CHEBI:57972"/>
        <dbReference type="ChEBI" id="CHEBI:70757"/>
        <dbReference type="ChEBI" id="CHEBI:83898"/>
        <dbReference type="ChEBI" id="CHEBI:456216"/>
        <dbReference type="EC" id="6.3.2.8"/>
    </reaction>
</comment>
<comment type="similarity">
    <text evidence="14">Belongs to the MurCDEF family.</text>
</comment>
<evidence type="ECO:0000256" key="14">
    <source>
        <dbReference type="HAMAP-Rule" id="MF_00046"/>
    </source>
</evidence>
<dbReference type="Gene3D" id="3.90.190.20">
    <property type="entry name" value="Mur ligase, C-terminal domain"/>
    <property type="match status" value="1"/>
</dbReference>
<evidence type="ECO:0000256" key="7">
    <source>
        <dbReference type="ARBA" id="ARBA00022741"/>
    </source>
</evidence>
<dbReference type="Pfam" id="PF08245">
    <property type="entry name" value="Mur_ligase_M"/>
    <property type="match status" value="1"/>
</dbReference>
<dbReference type="PANTHER" id="PTHR43445:SF3">
    <property type="entry name" value="UDP-N-ACETYLMURAMATE--L-ALANINE LIGASE"/>
    <property type="match status" value="1"/>
</dbReference>
<evidence type="ECO:0000256" key="10">
    <source>
        <dbReference type="ARBA" id="ARBA00022984"/>
    </source>
</evidence>
<proteinExistence type="inferred from homology"/>
<keyword evidence="20" id="KW-1185">Reference proteome</keyword>
<evidence type="ECO:0000256" key="2">
    <source>
        <dbReference type="ARBA" id="ARBA00004752"/>
    </source>
</evidence>
<dbReference type="InterPro" id="IPR000713">
    <property type="entry name" value="Mur_ligase_N"/>
</dbReference>
<dbReference type="InterPro" id="IPR050061">
    <property type="entry name" value="MurCDEF_pg_biosynth"/>
</dbReference>
<keyword evidence="9 14" id="KW-0133">Cell shape</keyword>
<comment type="function">
    <text evidence="14">Cell wall formation.</text>
</comment>
<dbReference type="Pfam" id="PF02875">
    <property type="entry name" value="Mur_ligase_C"/>
    <property type="match status" value="1"/>
</dbReference>
<dbReference type="GO" id="GO:0008360">
    <property type="term" value="P:regulation of cell shape"/>
    <property type="evidence" value="ECO:0007669"/>
    <property type="project" value="UniProtKB-KW"/>
</dbReference>
<dbReference type="SUPFAM" id="SSF53623">
    <property type="entry name" value="MurD-like peptide ligases, catalytic domain"/>
    <property type="match status" value="1"/>
</dbReference>
<dbReference type="UniPathway" id="UPA00219"/>
<dbReference type="GO" id="GO:0051301">
    <property type="term" value="P:cell division"/>
    <property type="evidence" value="ECO:0007669"/>
    <property type="project" value="UniProtKB-KW"/>
</dbReference>
<evidence type="ECO:0000256" key="13">
    <source>
        <dbReference type="ARBA" id="ARBA00047833"/>
    </source>
</evidence>
<evidence type="ECO:0000256" key="11">
    <source>
        <dbReference type="ARBA" id="ARBA00023306"/>
    </source>
</evidence>
<evidence type="ECO:0000256" key="12">
    <source>
        <dbReference type="ARBA" id="ARBA00023316"/>
    </source>
</evidence>
<keyword evidence="6 14" id="KW-0132">Cell division</keyword>
<keyword evidence="5 14" id="KW-0436">Ligase</keyword>
<dbReference type="InterPro" id="IPR005758">
    <property type="entry name" value="UDP-N-AcMur_Ala_ligase_MurC"/>
</dbReference>
<evidence type="ECO:0000256" key="3">
    <source>
        <dbReference type="ARBA" id="ARBA00012211"/>
    </source>
</evidence>
<keyword evidence="4 14" id="KW-0963">Cytoplasm</keyword>
<dbReference type="PANTHER" id="PTHR43445">
    <property type="entry name" value="UDP-N-ACETYLMURAMATE--L-ALANINE LIGASE-RELATED"/>
    <property type="match status" value="1"/>
</dbReference>
<evidence type="ECO:0000256" key="9">
    <source>
        <dbReference type="ARBA" id="ARBA00022960"/>
    </source>
</evidence>
<keyword evidence="11 14" id="KW-0131">Cell cycle</keyword>
<keyword evidence="7 14" id="KW-0547">Nucleotide-binding</keyword>
<evidence type="ECO:0000256" key="6">
    <source>
        <dbReference type="ARBA" id="ARBA00022618"/>
    </source>
</evidence>
<dbReference type="Proteomes" id="UP000470771">
    <property type="component" value="Unassembled WGS sequence"/>
</dbReference>
<feature type="domain" description="Mur ligase C-terminal" evidence="17">
    <location>
        <begin position="315"/>
        <end position="414"/>
    </location>
</feature>
<dbReference type="InterPro" id="IPR036615">
    <property type="entry name" value="Mur_ligase_C_dom_sf"/>
</dbReference>
<evidence type="ECO:0000313" key="20">
    <source>
        <dbReference type="Proteomes" id="UP000470771"/>
    </source>
</evidence>
<dbReference type="SUPFAM" id="SSF51984">
    <property type="entry name" value="MurCD N-terminal domain"/>
    <property type="match status" value="1"/>
</dbReference>
<evidence type="ECO:0000256" key="1">
    <source>
        <dbReference type="ARBA" id="ARBA00004496"/>
    </source>
</evidence>
<feature type="domain" description="Mur ligase N-terminal catalytic" evidence="16">
    <location>
        <begin position="9"/>
        <end position="110"/>
    </location>
</feature>
<dbReference type="NCBIfam" id="TIGR01082">
    <property type="entry name" value="murC"/>
    <property type="match status" value="1"/>
</dbReference>
<sequence length="456" mass="51175">MEMNNIHTVYFVGVGGIGMSALARYFLTQDKAVWGYDKTPSALTNRLEEEGIKIWFDADLTEIEKLDKNSTLVVYTPAVKTGNAQLDYFESNGFRMFKRSQVLGLISSAYKTLAVAGTHGKTTTSCLLAHVLNDSAVAINAFLGGISRDFDSNLVLNDDARYFVTEADEYDRSFLQLSPDIAIITSLDADHLDIYGTPDEMIKNYQDFVRKIKPGGTLITKLAFAPVLSFRDDIQVITYGLEGDEEYTAHQIEVKDAKYHFDVITPEGSYTDLSLGLPGRHNVDNAVSVIAIAHLLGVKEESLKASLNSFRGVQRRFDVQFNDGEKVYIDDYAHHPSEINACVKSVRELFPNKKLTAIFQPHLYSRTRDFADEFAESLSQVDELILLDIYPARELPIEGVTSRNLLKNITIKNKEVCLKEQLMDTLKNKEIEVLLTIGAGDIDRFVQPIKTWISNE</sequence>
<evidence type="ECO:0000259" key="18">
    <source>
        <dbReference type="Pfam" id="PF08245"/>
    </source>
</evidence>
<dbReference type="GO" id="GO:0008763">
    <property type="term" value="F:UDP-N-acetylmuramate-L-alanine ligase activity"/>
    <property type="evidence" value="ECO:0007669"/>
    <property type="project" value="UniProtKB-UniRule"/>
</dbReference>
<accession>A0A6N9NHB5</accession>
<gene>
    <name evidence="14" type="primary">murC</name>
    <name evidence="19" type="ORF">GQN54_03825</name>
</gene>
<dbReference type="GO" id="GO:0005524">
    <property type="term" value="F:ATP binding"/>
    <property type="evidence" value="ECO:0007669"/>
    <property type="project" value="UniProtKB-UniRule"/>
</dbReference>
<dbReference type="Gene3D" id="3.40.1190.10">
    <property type="entry name" value="Mur-like, catalytic domain"/>
    <property type="match status" value="1"/>
</dbReference>
<evidence type="ECO:0000259" key="16">
    <source>
        <dbReference type="Pfam" id="PF01225"/>
    </source>
</evidence>
<organism evidence="19 20">
    <name type="scientific">Acidiluteibacter ferrifornacis</name>
    <dbReference type="NCBI Taxonomy" id="2692424"/>
    <lineage>
        <taxon>Bacteria</taxon>
        <taxon>Pseudomonadati</taxon>
        <taxon>Bacteroidota</taxon>
        <taxon>Flavobacteriia</taxon>
        <taxon>Flavobacteriales</taxon>
        <taxon>Cryomorphaceae</taxon>
        <taxon>Acidiluteibacter</taxon>
    </lineage>
</organism>
<dbReference type="Pfam" id="PF01225">
    <property type="entry name" value="Mur_ligase"/>
    <property type="match status" value="1"/>
</dbReference>
<keyword evidence="8 14" id="KW-0067">ATP-binding</keyword>
<dbReference type="InterPro" id="IPR013221">
    <property type="entry name" value="Mur_ligase_cen"/>
</dbReference>
<feature type="domain" description="Mur ligase central" evidence="18">
    <location>
        <begin position="115"/>
        <end position="293"/>
    </location>
</feature>
<comment type="pathway">
    <text evidence="2 14">Cell wall biogenesis; peptidoglycan biosynthesis.</text>
</comment>
<keyword evidence="10 14" id="KW-0573">Peptidoglycan synthesis</keyword>
<dbReference type="InterPro" id="IPR004101">
    <property type="entry name" value="Mur_ligase_C"/>
</dbReference>
<dbReference type="AlphaFoldDB" id="A0A6N9NHB5"/>
<evidence type="ECO:0000256" key="8">
    <source>
        <dbReference type="ARBA" id="ARBA00022840"/>
    </source>
</evidence>
<dbReference type="Gene3D" id="3.40.50.720">
    <property type="entry name" value="NAD(P)-binding Rossmann-like Domain"/>
    <property type="match status" value="1"/>
</dbReference>
<keyword evidence="15" id="KW-0812">Transmembrane</keyword>
<evidence type="ECO:0000259" key="17">
    <source>
        <dbReference type="Pfam" id="PF02875"/>
    </source>
</evidence>
<dbReference type="RefSeq" id="WP_160632166.1">
    <property type="nucleotide sequence ID" value="NZ_WWNE01000004.1"/>
</dbReference>
<dbReference type="HAMAP" id="MF_00046">
    <property type="entry name" value="MurC"/>
    <property type="match status" value="1"/>
</dbReference>
<protein>
    <recommendedName>
        <fullName evidence="3 14">UDP-N-acetylmuramate--L-alanine ligase</fullName>
        <ecNumber evidence="3 14">6.3.2.8</ecNumber>
    </recommendedName>
    <alternativeName>
        <fullName evidence="14">UDP-N-acetylmuramoyl-L-alanine synthetase</fullName>
    </alternativeName>
</protein>
<evidence type="ECO:0000256" key="5">
    <source>
        <dbReference type="ARBA" id="ARBA00022598"/>
    </source>
</evidence>
<dbReference type="GO" id="GO:0009252">
    <property type="term" value="P:peptidoglycan biosynthetic process"/>
    <property type="evidence" value="ECO:0007669"/>
    <property type="project" value="UniProtKB-UniRule"/>
</dbReference>
<keyword evidence="15" id="KW-0472">Membrane</keyword>
<dbReference type="EC" id="6.3.2.8" evidence="3 14"/>
<feature type="transmembrane region" description="Helical" evidence="15">
    <location>
        <begin position="6"/>
        <end position="27"/>
    </location>
</feature>
<dbReference type="SUPFAM" id="SSF53244">
    <property type="entry name" value="MurD-like peptide ligases, peptide-binding domain"/>
    <property type="match status" value="1"/>
</dbReference>
<evidence type="ECO:0000313" key="19">
    <source>
        <dbReference type="EMBL" id="NBG65229.1"/>
    </source>
</evidence>
<keyword evidence="15" id="KW-1133">Transmembrane helix</keyword>
<dbReference type="EMBL" id="WWNE01000004">
    <property type="protein sequence ID" value="NBG65229.1"/>
    <property type="molecule type" value="Genomic_DNA"/>
</dbReference>
<evidence type="ECO:0000256" key="4">
    <source>
        <dbReference type="ARBA" id="ARBA00022490"/>
    </source>
</evidence>
<dbReference type="GO" id="GO:0005737">
    <property type="term" value="C:cytoplasm"/>
    <property type="evidence" value="ECO:0007669"/>
    <property type="project" value="UniProtKB-SubCell"/>
</dbReference>
<feature type="binding site" evidence="14">
    <location>
        <begin position="117"/>
        <end position="123"/>
    </location>
    <ligand>
        <name>ATP</name>
        <dbReference type="ChEBI" id="CHEBI:30616"/>
    </ligand>
</feature>